<feature type="binding site" evidence="10">
    <location>
        <position position="169"/>
    </location>
    <ligand>
        <name>Mg(2+)</name>
        <dbReference type="ChEBI" id="CHEBI:18420"/>
    </ligand>
</feature>
<dbReference type="SFLD" id="SFLDG01129">
    <property type="entry name" value="C1.5:_HAD__Beta-PGM__Phosphata"/>
    <property type="match status" value="1"/>
</dbReference>
<evidence type="ECO:0000256" key="1">
    <source>
        <dbReference type="ARBA" id="ARBA00000830"/>
    </source>
</evidence>
<keyword evidence="6 10" id="KW-0479">Metal-binding</keyword>
<name>A0A831XKU7_GEOME</name>
<reference evidence="11" key="1">
    <citation type="journal article" date="2020" name="mSystems">
        <title>Genome- and Community-Level Interaction Insights into Carbon Utilization and Element Cycling Functions of Hydrothermarchaeota in Hydrothermal Sediment.</title>
        <authorList>
            <person name="Zhou Z."/>
            <person name="Liu Y."/>
            <person name="Xu W."/>
            <person name="Pan J."/>
            <person name="Luo Z.H."/>
            <person name="Li M."/>
        </authorList>
    </citation>
    <scope>NUCLEOTIDE SEQUENCE [LARGE SCALE GENOMIC DNA]</scope>
    <source>
        <strain evidence="11">SpSt-349</strain>
    </source>
</reference>
<comment type="similarity">
    <text evidence="4 10">Belongs to the HAD-like hydrolase superfamily. CbbY/CbbZ/Gph/YieH family.</text>
</comment>
<evidence type="ECO:0000256" key="6">
    <source>
        <dbReference type="ARBA" id="ARBA00022723"/>
    </source>
</evidence>
<accession>A0A831XKU7</accession>
<comment type="cofactor">
    <cofactor evidence="2 10">
        <name>Mg(2+)</name>
        <dbReference type="ChEBI" id="CHEBI:18420"/>
    </cofactor>
</comment>
<sequence length="223" mass="24190">MPHPIDLIIFDLDGTLIDSLPDLADATNHMLAALGRPRIDQDAVRRLVGQGARRLVERALAGAAQEEVEQGLALFLDYNHRHIADRTVLYPGVGETLDALKGRGMRLAIISNKNVALCREVVSALGIDRYFEEILGADSLPFRKPSPEPVLKLLADFGVDPERAALVGDSINDIAAGRGAGVPTVGCTWGYGDPVELKDADYRIDEFAELLEIPLFCHGKVSI</sequence>
<keyword evidence="7 10" id="KW-0378">Hydrolase</keyword>
<dbReference type="GO" id="GO:0005829">
    <property type="term" value="C:cytosol"/>
    <property type="evidence" value="ECO:0007669"/>
    <property type="project" value="TreeGrafter"/>
</dbReference>
<dbReference type="PANTHER" id="PTHR43434">
    <property type="entry name" value="PHOSPHOGLYCOLATE PHOSPHATASE"/>
    <property type="match status" value="1"/>
</dbReference>
<organism evidence="11">
    <name type="scientific">Geobacter metallireducens</name>
    <dbReference type="NCBI Taxonomy" id="28232"/>
    <lineage>
        <taxon>Bacteria</taxon>
        <taxon>Pseudomonadati</taxon>
        <taxon>Thermodesulfobacteriota</taxon>
        <taxon>Desulfuromonadia</taxon>
        <taxon>Geobacterales</taxon>
        <taxon>Geobacteraceae</taxon>
        <taxon>Geobacter</taxon>
    </lineage>
</organism>
<dbReference type="GO" id="GO:0006281">
    <property type="term" value="P:DNA repair"/>
    <property type="evidence" value="ECO:0007669"/>
    <property type="project" value="TreeGrafter"/>
</dbReference>
<dbReference type="Gene3D" id="1.10.150.240">
    <property type="entry name" value="Putative phosphatase, domain 2"/>
    <property type="match status" value="1"/>
</dbReference>
<dbReference type="GO" id="GO:0046295">
    <property type="term" value="P:glycolate biosynthetic process"/>
    <property type="evidence" value="ECO:0007669"/>
    <property type="project" value="UniProtKB-UniRule"/>
</dbReference>
<dbReference type="EC" id="3.1.3.18" evidence="5 10"/>
<dbReference type="SFLD" id="SFLDG01135">
    <property type="entry name" value="C1.5.6:_HAD__Beta-PGM__Phospha"/>
    <property type="match status" value="1"/>
</dbReference>
<dbReference type="InterPro" id="IPR041492">
    <property type="entry name" value="HAD_2"/>
</dbReference>
<evidence type="ECO:0000256" key="4">
    <source>
        <dbReference type="ARBA" id="ARBA00006171"/>
    </source>
</evidence>
<dbReference type="InterPro" id="IPR023198">
    <property type="entry name" value="PGP-like_dom2"/>
</dbReference>
<dbReference type="FunFam" id="3.40.50.1000:FF:000022">
    <property type="entry name" value="Phosphoglycolate phosphatase"/>
    <property type="match status" value="1"/>
</dbReference>
<dbReference type="PRINTS" id="PR00413">
    <property type="entry name" value="HADHALOGNASE"/>
</dbReference>
<dbReference type="AlphaFoldDB" id="A0A831XKU7"/>
<evidence type="ECO:0000256" key="9">
    <source>
        <dbReference type="ARBA" id="ARBA00023277"/>
    </source>
</evidence>
<dbReference type="NCBIfam" id="TIGR01549">
    <property type="entry name" value="HAD-SF-IA-v1"/>
    <property type="match status" value="1"/>
</dbReference>
<dbReference type="InterPro" id="IPR006439">
    <property type="entry name" value="HAD-SF_hydro_IA"/>
</dbReference>
<feature type="active site" description="Nucleophile" evidence="10">
    <location>
        <position position="11"/>
    </location>
</feature>
<dbReference type="Pfam" id="PF13419">
    <property type="entry name" value="HAD_2"/>
    <property type="match status" value="1"/>
</dbReference>
<dbReference type="InterPro" id="IPR037512">
    <property type="entry name" value="PGPase_prok"/>
</dbReference>
<dbReference type="PANTHER" id="PTHR43434:SF1">
    <property type="entry name" value="PHOSPHOGLYCOLATE PHOSPHATASE"/>
    <property type="match status" value="1"/>
</dbReference>
<dbReference type="GO" id="GO:0005975">
    <property type="term" value="P:carbohydrate metabolic process"/>
    <property type="evidence" value="ECO:0007669"/>
    <property type="project" value="InterPro"/>
</dbReference>
<dbReference type="SUPFAM" id="SSF56784">
    <property type="entry name" value="HAD-like"/>
    <property type="match status" value="1"/>
</dbReference>
<protein>
    <recommendedName>
        <fullName evidence="5 10">Phosphoglycolate phosphatase</fullName>
        <shortName evidence="10">PGP</shortName>
        <shortName evidence="10">PGPase</shortName>
        <ecNumber evidence="5 10">3.1.3.18</ecNumber>
    </recommendedName>
</protein>
<keyword evidence="8 10" id="KW-0460">Magnesium</keyword>
<evidence type="ECO:0000256" key="5">
    <source>
        <dbReference type="ARBA" id="ARBA00013078"/>
    </source>
</evidence>
<dbReference type="GO" id="GO:0008967">
    <property type="term" value="F:phosphoglycolate phosphatase activity"/>
    <property type="evidence" value="ECO:0007669"/>
    <property type="project" value="UniProtKB-UniRule"/>
</dbReference>
<evidence type="ECO:0000256" key="10">
    <source>
        <dbReference type="HAMAP-Rule" id="MF_00495"/>
    </source>
</evidence>
<evidence type="ECO:0000256" key="3">
    <source>
        <dbReference type="ARBA" id="ARBA00004818"/>
    </source>
</evidence>
<comment type="caution">
    <text evidence="11">The sequence shown here is derived from an EMBL/GenBank/DDBJ whole genome shotgun (WGS) entry which is preliminary data.</text>
</comment>
<dbReference type="EMBL" id="DSOV01000011">
    <property type="protein sequence ID" value="HEN41458.1"/>
    <property type="molecule type" value="Genomic_DNA"/>
</dbReference>
<evidence type="ECO:0000313" key="11">
    <source>
        <dbReference type="EMBL" id="HEN41458.1"/>
    </source>
</evidence>
<feature type="binding site" evidence="10">
    <location>
        <position position="11"/>
    </location>
    <ligand>
        <name>Mg(2+)</name>
        <dbReference type="ChEBI" id="CHEBI:18420"/>
    </ligand>
</feature>
<evidence type="ECO:0000256" key="8">
    <source>
        <dbReference type="ARBA" id="ARBA00022842"/>
    </source>
</evidence>
<keyword evidence="9 10" id="KW-0119">Carbohydrate metabolism</keyword>
<dbReference type="SFLD" id="SFLDS00003">
    <property type="entry name" value="Haloacid_Dehalogenase"/>
    <property type="match status" value="1"/>
</dbReference>
<proteinExistence type="inferred from homology"/>
<dbReference type="NCBIfam" id="TIGR01449">
    <property type="entry name" value="PGP_bact"/>
    <property type="match status" value="1"/>
</dbReference>
<comment type="function">
    <text evidence="10">Specifically catalyzes the dephosphorylation of 2-phosphoglycolate.</text>
</comment>
<evidence type="ECO:0000256" key="7">
    <source>
        <dbReference type="ARBA" id="ARBA00022801"/>
    </source>
</evidence>
<dbReference type="UniPathway" id="UPA00865">
    <property type="reaction ID" value="UER00834"/>
</dbReference>
<dbReference type="InterPro" id="IPR036412">
    <property type="entry name" value="HAD-like_sf"/>
</dbReference>
<dbReference type="Gene3D" id="3.40.50.1000">
    <property type="entry name" value="HAD superfamily/HAD-like"/>
    <property type="match status" value="1"/>
</dbReference>
<gene>
    <name evidence="11" type="primary">gph</name>
    <name evidence="11" type="ORF">ENQ87_03640</name>
</gene>
<evidence type="ECO:0000256" key="2">
    <source>
        <dbReference type="ARBA" id="ARBA00001946"/>
    </source>
</evidence>
<comment type="catalytic activity">
    <reaction evidence="1 10">
        <text>2-phosphoglycolate + H2O = glycolate + phosphate</text>
        <dbReference type="Rhea" id="RHEA:14369"/>
        <dbReference type="ChEBI" id="CHEBI:15377"/>
        <dbReference type="ChEBI" id="CHEBI:29805"/>
        <dbReference type="ChEBI" id="CHEBI:43474"/>
        <dbReference type="ChEBI" id="CHEBI:58033"/>
        <dbReference type="EC" id="3.1.3.18"/>
    </reaction>
</comment>
<dbReference type="HAMAP" id="MF_00495">
    <property type="entry name" value="GPH_hydrolase_bact"/>
    <property type="match status" value="1"/>
</dbReference>
<dbReference type="NCBIfam" id="TIGR01509">
    <property type="entry name" value="HAD-SF-IA-v3"/>
    <property type="match status" value="1"/>
</dbReference>
<feature type="binding site" evidence="10">
    <location>
        <position position="13"/>
    </location>
    <ligand>
        <name>Mg(2+)</name>
        <dbReference type="ChEBI" id="CHEBI:18420"/>
    </ligand>
</feature>
<dbReference type="GO" id="GO:0046872">
    <property type="term" value="F:metal ion binding"/>
    <property type="evidence" value="ECO:0007669"/>
    <property type="project" value="UniProtKB-KW"/>
</dbReference>
<comment type="pathway">
    <text evidence="3 10">Organic acid metabolism; glycolate biosynthesis; glycolate from 2-phosphoglycolate: step 1/1.</text>
</comment>
<dbReference type="InterPro" id="IPR050155">
    <property type="entry name" value="HAD-like_hydrolase_sf"/>
</dbReference>
<dbReference type="InterPro" id="IPR023214">
    <property type="entry name" value="HAD_sf"/>
</dbReference>